<gene>
    <name evidence="3" type="ORF">MOPEL_135_01150</name>
</gene>
<dbReference type="EMBL" id="BAFE01000094">
    <property type="protein sequence ID" value="GAB49877.1"/>
    <property type="molecule type" value="Genomic_DNA"/>
</dbReference>
<evidence type="ECO:0000313" key="4">
    <source>
        <dbReference type="Proteomes" id="UP000004367"/>
    </source>
</evidence>
<dbReference type="InterPro" id="IPR008988">
    <property type="entry name" value="Transcriptional_repressor_C"/>
</dbReference>
<evidence type="ECO:0000259" key="2">
    <source>
        <dbReference type="SMART" id="SM00899"/>
    </source>
</evidence>
<dbReference type="GO" id="GO:0046914">
    <property type="term" value="F:transition metal ion binding"/>
    <property type="evidence" value="ECO:0007669"/>
    <property type="project" value="InterPro"/>
</dbReference>
<dbReference type="PANTHER" id="PTHR42954">
    <property type="entry name" value="FE(2+) TRANSPORT PROTEIN A"/>
    <property type="match status" value="1"/>
</dbReference>
<keyword evidence="1" id="KW-0408">Iron</keyword>
<dbReference type="SMART" id="SM00899">
    <property type="entry name" value="FeoA"/>
    <property type="match status" value="1"/>
</dbReference>
<dbReference type="InterPro" id="IPR052713">
    <property type="entry name" value="FeoA"/>
</dbReference>
<accession>H5UVW9</accession>
<feature type="domain" description="Ferrous iron transporter FeoA-like" evidence="2">
    <location>
        <begin position="45"/>
        <end position="119"/>
    </location>
</feature>
<dbReference type="SUPFAM" id="SSF50037">
    <property type="entry name" value="C-terminal domain of transcriptional repressors"/>
    <property type="match status" value="1"/>
</dbReference>
<dbReference type="Pfam" id="PF04023">
    <property type="entry name" value="FeoA"/>
    <property type="match status" value="1"/>
</dbReference>
<evidence type="ECO:0000313" key="3">
    <source>
        <dbReference type="EMBL" id="GAB49877.1"/>
    </source>
</evidence>
<dbReference type="InterPro" id="IPR007167">
    <property type="entry name" value="Fe-transptr_FeoA-like"/>
</dbReference>
<dbReference type="eggNOG" id="COG1918">
    <property type="taxonomic scope" value="Bacteria"/>
</dbReference>
<sequence length="125" mass="13266">MSAIATVFAQREIPAGSPVAHADTAGRARRRPVADVLRRRRPLGGSLAALPVGAHAIVTGVGGDFDPAAARRLVDLGFAPGAHVEVLRRAPMGDPTVFRVADTEIALRRRHAESILVQADELTHR</sequence>
<protein>
    <submittedName>
        <fullName evidence="3">Putative transcriptional regulator</fullName>
    </submittedName>
</protein>
<organism evidence="3 4">
    <name type="scientific">Mobilicoccus pelagius NBRC 104925</name>
    <dbReference type="NCBI Taxonomy" id="1089455"/>
    <lineage>
        <taxon>Bacteria</taxon>
        <taxon>Bacillati</taxon>
        <taxon>Actinomycetota</taxon>
        <taxon>Actinomycetes</taxon>
        <taxon>Micrococcales</taxon>
        <taxon>Dermatophilaceae</taxon>
        <taxon>Mobilicoccus</taxon>
    </lineage>
</organism>
<evidence type="ECO:0000256" key="1">
    <source>
        <dbReference type="ARBA" id="ARBA00023004"/>
    </source>
</evidence>
<dbReference type="AlphaFoldDB" id="H5UVW9"/>
<reference evidence="3 4" key="1">
    <citation type="submission" date="2012-02" db="EMBL/GenBank/DDBJ databases">
        <title>Whole genome shotgun sequence of Mobilicoccus pelagius NBRC 104925.</title>
        <authorList>
            <person name="Yoshida Y."/>
            <person name="Hosoyama A."/>
            <person name="Tsuchikane K."/>
            <person name="Katsumata H."/>
            <person name="Yamazaki S."/>
            <person name="Fujita N."/>
        </authorList>
    </citation>
    <scope>NUCLEOTIDE SEQUENCE [LARGE SCALE GENOMIC DNA]</scope>
    <source>
        <strain evidence="3 4">NBRC 104925</strain>
    </source>
</reference>
<comment type="caution">
    <text evidence="3">The sequence shown here is derived from an EMBL/GenBank/DDBJ whole genome shotgun (WGS) entry which is preliminary data.</text>
</comment>
<keyword evidence="4" id="KW-1185">Reference proteome</keyword>
<dbReference type="OrthoDB" id="3260514at2"/>
<name>H5UVW9_9MICO</name>
<dbReference type="RefSeq" id="WP_009483720.1">
    <property type="nucleotide sequence ID" value="NZ_BAFE01000094.1"/>
</dbReference>
<proteinExistence type="predicted"/>
<dbReference type="InterPro" id="IPR038157">
    <property type="entry name" value="FeoA_core_dom"/>
</dbReference>
<dbReference type="Gene3D" id="2.30.30.90">
    <property type="match status" value="1"/>
</dbReference>
<dbReference type="Proteomes" id="UP000004367">
    <property type="component" value="Unassembled WGS sequence"/>
</dbReference>
<dbReference type="PANTHER" id="PTHR42954:SF2">
    <property type="entry name" value="FE(2+) TRANSPORT PROTEIN A"/>
    <property type="match status" value="1"/>
</dbReference>
<dbReference type="STRING" id="1089455.MOPEL_135_01150"/>